<keyword evidence="5" id="KW-1185">Reference proteome</keyword>
<dbReference type="PROSITE" id="PS51257">
    <property type="entry name" value="PROKAR_LIPOPROTEIN"/>
    <property type="match status" value="1"/>
</dbReference>
<comment type="caution">
    <text evidence="4">The sequence shown here is derived from an EMBL/GenBank/DDBJ whole genome shotgun (WGS) entry which is preliminary data.</text>
</comment>
<keyword evidence="3" id="KW-0732">Signal</keyword>
<evidence type="ECO:0000313" key="4">
    <source>
        <dbReference type="EMBL" id="GAA1960086.1"/>
    </source>
</evidence>
<gene>
    <name evidence="4" type="ORF">GCM10009754_33290</name>
</gene>
<dbReference type="PROSITE" id="PS51318">
    <property type="entry name" value="TAT"/>
    <property type="match status" value="1"/>
</dbReference>
<dbReference type="Gene3D" id="3.40.190.10">
    <property type="entry name" value="Periplasmic binding protein-like II"/>
    <property type="match status" value="1"/>
</dbReference>
<dbReference type="EMBL" id="BAAANN010000012">
    <property type="protein sequence ID" value="GAA1960086.1"/>
    <property type="molecule type" value="Genomic_DNA"/>
</dbReference>
<protein>
    <submittedName>
        <fullName evidence="4">Sugar ABC transporter substrate-binding protein</fullName>
    </submittedName>
</protein>
<evidence type="ECO:0000256" key="2">
    <source>
        <dbReference type="ARBA" id="ARBA00022448"/>
    </source>
</evidence>
<proteinExistence type="inferred from homology"/>
<dbReference type="PANTHER" id="PTHR30061">
    <property type="entry name" value="MALTOSE-BINDING PERIPLASMIC PROTEIN"/>
    <property type="match status" value="1"/>
</dbReference>
<name>A0ABP5C9A6_9PSEU</name>
<dbReference type="InterPro" id="IPR006059">
    <property type="entry name" value="SBP"/>
</dbReference>
<keyword evidence="2" id="KW-0813">Transport</keyword>
<comment type="similarity">
    <text evidence="1">Belongs to the bacterial solute-binding protein 1 family.</text>
</comment>
<evidence type="ECO:0000256" key="3">
    <source>
        <dbReference type="ARBA" id="ARBA00022729"/>
    </source>
</evidence>
<dbReference type="PANTHER" id="PTHR30061:SF50">
    <property type="entry name" value="MALTOSE_MALTODEXTRIN-BINDING PERIPLASMIC PROTEIN"/>
    <property type="match status" value="1"/>
</dbReference>
<reference evidence="5" key="1">
    <citation type="journal article" date="2019" name="Int. J. Syst. Evol. Microbiol.">
        <title>The Global Catalogue of Microorganisms (GCM) 10K type strain sequencing project: providing services to taxonomists for standard genome sequencing and annotation.</title>
        <authorList>
            <consortium name="The Broad Institute Genomics Platform"/>
            <consortium name="The Broad Institute Genome Sequencing Center for Infectious Disease"/>
            <person name="Wu L."/>
            <person name="Ma J."/>
        </authorList>
    </citation>
    <scope>NUCLEOTIDE SEQUENCE [LARGE SCALE GENOMIC DNA]</scope>
    <source>
        <strain evidence="5">JCM 14545</strain>
    </source>
</reference>
<organism evidence="4 5">
    <name type="scientific">Amycolatopsis minnesotensis</name>
    <dbReference type="NCBI Taxonomy" id="337894"/>
    <lineage>
        <taxon>Bacteria</taxon>
        <taxon>Bacillati</taxon>
        <taxon>Actinomycetota</taxon>
        <taxon>Actinomycetes</taxon>
        <taxon>Pseudonocardiales</taxon>
        <taxon>Pseudonocardiaceae</taxon>
        <taxon>Amycolatopsis</taxon>
    </lineage>
</organism>
<dbReference type="RefSeq" id="WP_344418729.1">
    <property type="nucleotide sequence ID" value="NZ_BAAANN010000012.1"/>
</dbReference>
<dbReference type="Proteomes" id="UP001501116">
    <property type="component" value="Unassembled WGS sequence"/>
</dbReference>
<dbReference type="Pfam" id="PF01547">
    <property type="entry name" value="SBP_bac_1"/>
    <property type="match status" value="1"/>
</dbReference>
<evidence type="ECO:0000313" key="5">
    <source>
        <dbReference type="Proteomes" id="UP001501116"/>
    </source>
</evidence>
<dbReference type="CDD" id="cd13585">
    <property type="entry name" value="PBP2_TMBP_like"/>
    <property type="match status" value="1"/>
</dbReference>
<accession>A0ABP5C9A6</accession>
<dbReference type="SUPFAM" id="SSF53850">
    <property type="entry name" value="Periplasmic binding protein-like II"/>
    <property type="match status" value="1"/>
</dbReference>
<sequence>MSGARPWSRREVLRAAGAGALATSALAGCAPGRDPGEITFWNFYGPNGTPKSQADWFVKLADDWNASHQVKVRLRYIPPQEYQTGPTLQTAFSAGAGPDVFLISPGDFLRYYNGGALVDITPHLSEKARADFLPGVLGTRTVENRVYGLPMEIEPLALLYSEQAFERARLSEAEVPKTWDQLLDVARKLTTPDQFGLLLETSPSYYQNFTWYPFLWMGGGSVLSADQRSSALDAAAPRAAMKLWQDAVNAGVAPRRVRGKGANDSISNLAQGYTAMQQIGIWAVSEIAQQQPDFRYGVAPLPVPPGGKPVTALGGWAMVANAKGRNPQAAAEFVAWALGSLDDAGVERCRQWNTVAKTNLPARASVRDAAAAHGAFASGPMRTFVDVIAPTGTPEPRYPPELYRAVSDALQSCQLDGANPAEVTAAASDQINTFLSRYQGAAIQ</sequence>
<evidence type="ECO:0000256" key="1">
    <source>
        <dbReference type="ARBA" id="ARBA00008520"/>
    </source>
</evidence>
<dbReference type="InterPro" id="IPR006311">
    <property type="entry name" value="TAT_signal"/>
</dbReference>